<name>A0A934RRU7_9BACT</name>
<dbReference type="RefSeq" id="WP_200391926.1">
    <property type="nucleotide sequence ID" value="NZ_JAENIO010000025.1"/>
</dbReference>
<feature type="region of interest" description="Disordered" evidence="1">
    <location>
        <begin position="1"/>
        <end position="25"/>
    </location>
</feature>
<evidence type="ECO:0000313" key="2">
    <source>
        <dbReference type="EMBL" id="MBK1834491.1"/>
    </source>
</evidence>
<dbReference type="AlphaFoldDB" id="A0A934RRU7"/>
<protein>
    <submittedName>
        <fullName evidence="2">Uncharacterized protein</fullName>
    </submittedName>
</protein>
<feature type="compositionally biased region" description="Low complexity" evidence="1">
    <location>
        <begin position="1"/>
        <end position="16"/>
    </location>
</feature>
<sequence>MTTLSPSSGPLSSWPSRWEGATLHPTPPGDPVALLLPHLGTGSFATFRSAGREILLRQFPAHSPPLPLSLLLQREGFSLRKALPSCPDGQSFYLWTERGRYHLRETSTTDLLIAILTPVHRPPGLSS</sequence>
<comment type="caution">
    <text evidence="2">The sequence shown here is derived from an EMBL/GenBank/DDBJ whole genome shotgun (WGS) entry which is preliminary data.</text>
</comment>
<evidence type="ECO:0000256" key="1">
    <source>
        <dbReference type="SAM" id="MobiDB-lite"/>
    </source>
</evidence>
<proteinExistence type="predicted"/>
<accession>A0A934RRU7</accession>
<organism evidence="2 3">
    <name type="scientific">Roseibacillus ishigakijimensis</name>
    <dbReference type="NCBI Taxonomy" id="454146"/>
    <lineage>
        <taxon>Bacteria</taxon>
        <taxon>Pseudomonadati</taxon>
        <taxon>Verrucomicrobiota</taxon>
        <taxon>Verrucomicrobiia</taxon>
        <taxon>Verrucomicrobiales</taxon>
        <taxon>Verrucomicrobiaceae</taxon>
        <taxon>Roseibacillus</taxon>
    </lineage>
</organism>
<dbReference type="Proteomes" id="UP000604083">
    <property type="component" value="Unassembled WGS sequence"/>
</dbReference>
<keyword evidence="3" id="KW-1185">Reference proteome</keyword>
<gene>
    <name evidence="2" type="ORF">JIN78_10505</name>
</gene>
<reference evidence="2" key="1">
    <citation type="submission" date="2021-01" db="EMBL/GenBank/DDBJ databases">
        <title>Modified the classification status of verrucomicrobia.</title>
        <authorList>
            <person name="Feng X."/>
        </authorList>
    </citation>
    <scope>NUCLEOTIDE SEQUENCE</scope>
    <source>
        <strain evidence="2">KCTC 12986</strain>
    </source>
</reference>
<dbReference type="EMBL" id="JAENIO010000025">
    <property type="protein sequence ID" value="MBK1834491.1"/>
    <property type="molecule type" value="Genomic_DNA"/>
</dbReference>
<evidence type="ECO:0000313" key="3">
    <source>
        <dbReference type="Proteomes" id="UP000604083"/>
    </source>
</evidence>